<proteinExistence type="predicted"/>
<dbReference type="EMBL" id="QTQX01000018">
    <property type="protein sequence ID" value="RQT23306.1"/>
    <property type="molecule type" value="Genomic_DNA"/>
</dbReference>
<accession>A0A3N8QVB4</accession>
<dbReference type="RefSeq" id="WP_124618933.1">
    <property type="nucleotide sequence ID" value="NZ_QTQX01000018.1"/>
</dbReference>
<evidence type="ECO:0000313" key="2">
    <source>
        <dbReference type="Proteomes" id="UP000269271"/>
    </source>
</evidence>
<dbReference type="AlphaFoldDB" id="A0A3N8QVB4"/>
<dbReference type="Proteomes" id="UP000269271">
    <property type="component" value="Unassembled WGS sequence"/>
</dbReference>
<gene>
    <name evidence="1" type="ORF">DF037_25410</name>
</gene>
<reference evidence="1 2" key="1">
    <citation type="submission" date="2018-08" db="EMBL/GenBank/DDBJ databases">
        <title>Comparative analysis of Burkholderia isolates from Puerto Rico.</title>
        <authorList>
            <person name="Hall C."/>
            <person name="Sahl J."/>
            <person name="Wagner D."/>
        </authorList>
    </citation>
    <scope>NUCLEOTIDE SEQUENCE [LARGE SCALE GENOMIC DNA]</scope>
    <source>
        <strain evidence="1 2">Bp9001</strain>
    </source>
</reference>
<organism evidence="1 2">
    <name type="scientific">Burkholderia contaminans</name>
    <dbReference type="NCBI Taxonomy" id="488447"/>
    <lineage>
        <taxon>Bacteria</taxon>
        <taxon>Pseudomonadati</taxon>
        <taxon>Pseudomonadota</taxon>
        <taxon>Betaproteobacteria</taxon>
        <taxon>Burkholderiales</taxon>
        <taxon>Burkholderiaceae</taxon>
        <taxon>Burkholderia</taxon>
        <taxon>Burkholderia cepacia complex</taxon>
    </lineage>
</organism>
<protein>
    <submittedName>
        <fullName evidence="1">Uncharacterized protein</fullName>
    </submittedName>
</protein>
<sequence>MLHACGQVTQGAADRVLRDQQSVQRFAQRRKHRFLITNAGLLRWTQPHLAMSRGAAIRGTQGDDATAMSTLLQGCDAPHRHMNAESGCQRTPKGAARVPESVPKRKSAPVAHRAADHAAVHQQRCFPEFIALRNMVVMPSRARLSTCGEQPGRHDRPSSAMHFVLQMIAFPVDHRNGTLLADP</sequence>
<evidence type="ECO:0000313" key="1">
    <source>
        <dbReference type="EMBL" id="RQT23306.1"/>
    </source>
</evidence>
<name>A0A3N8QVB4_9BURK</name>
<comment type="caution">
    <text evidence="1">The sequence shown here is derived from an EMBL/GenBank/DDBJ whole genome shotgun (WGS) entry which is preliminary data.</text>
</comment>